<evidence type="ECO:0000313" key="2">
    <source>
        <dbReference type="EMBL" id="KAK7091440.1"/>
    </source>
</evidence>
<dbReference type="GO" id="GO:0005737">
    <property type="term" value="C:cytoplasm"/>
    <property type="evidence" value="ECO:0007669"/>
    <property type="project" value="TreeGrafter"/>
</dbReference>
<dbReference type="EMBL" id="JBAMIC010000022">
    <property type="protein sequence ID" value="KAK7091440.1"/>
    <property type="molecule type" value="Genomic_DNA"/>
</dbReference>
<gene>
    <name evidence="2" type="ORF">V1264_009120</name>
</gene>
<feature type="domain" description="Protein kinase" evidence="1">
    <location>
        <begin position="125"/>
        <end position="448"/>
    </location>
</feature>
<dbReference type="InterPro" id="IPR011009">
    <property type="entry name" value="Kinase-like_dom_sf"/>
</dbReference>
<evidence type="ECO:0000313" key="3">
    <source>
        <dbReference type="Proteomes" id="UP001374579"/>
    </source>
</evidence>
<dbReference type="GO" id="GO:0004674">
    <property type="term" value="F:protein serine/threonine kinase activity"/>
    <property type="evidence" value="ECO:0007669"/>
    <property type="project" value="TreeGrafter"/>
</dbReference>
<dbReference type="PANTHER" id="PTHR44167">
    <property type="entry name" value="OVARIAN-SPECIFIC SERINE/THREONINE-PROTEIN KINASE LOK-RELATED"/>
    <property type="match status" value="1"/>
</dbReference>
<dbReference type="Gene3D" id="3.30.200.20">
    <property type="entry name" value="Phosphorylase Kinase, domain 1"/>
    <property type="match status" value="1"/>
</dbReference>
<dbReference type="Gene3D" id="1.10.510.10">
    <property type="entry name" value="Transferase(Phosphotransferase) domain 1"/>
    <property type="match status" value="1"/>
</dbReference>
<protein>
    <recommendedName>
        <fullName evidence="1">Protein kinase domain-containing protein</fullName>
    </recommendedName>
</protein>
<dbReference type="SMART" id="SM00220">
    <property type="entry name" value="S_TKc"/>
    <property type="match status" value="1"/>
</dbReference>
<dbReference type="PANTHER" id="PTHR44167:SF24">
    <property type="entry name" value="SERINE_THREONINE-PROTEIN KINASE CHK2"/>
    <property type="match status" value="1"/>
</dbReference>
<proteinExistence type="predicted"/>
<dbReference type="AlphaFoldDB" id="A0AAN9AQR6"/>
<evidence type="ECO:0000259" key="1">
    <source>
        <dbReference type="PROSITE" id="PS50011"/>
    </source>
</evidence>
<accession>A0AAN9AQR6</accession>
<reference evidence="2 3" key="1">
    <citation type="submission" date="2024-02" db="EMBL/GenBank/DDBJ databases">
        <title>Chromosome-scale genome assembly of the rough periwinkle Littorina saxatilis.</title>
        <authorList>
            <person name="De Jode A."/>
            <person name="Faria R."/>
            <person name="Formenti G."/>
            <person name="Sims Y."/>
            <person name="Smith T.P."/>
            <person name="Tracey A."/>
            <person name="Wood J.M.D."/>
            <person name="Zagrodzka Z.B."/>
            <person name="Johannesson K."/>
            <person name="Butlin R.K."/>
            <person name="Leder E.H."/>
        </authorList>
    </citation>
    <scope>NUCLEOTIDE SEQUENCE [LARGE SCALE GENOMIC DNA]</scope>
    <source>
        <strain evidence="2">Snail1</strain>
        <tissue evidence="2">Muscle</tissue>
    </source>
</reference>
<organism evidence="2 3">
    <name type="scientific">Littorina saxatilis</name>
    <dbReference type="NCBI Taxonomy" id="31220"/>
    <lineage>
        <taxon>Eukaryota</taxon>
        <taxon>Metazoa</taxon>
        <taxon>Spiralia</taxon>
        <taxon>Lophotrochozoa</taxon>
        <taxon>Mollusca</taxon>
        <taxon>Gastropoda</taxon>
        <taxon>Caenogastropoda</taxon>
        <taxon>Littorinimorpha</taxon>
        <taxon>Littorinoidea</taxon>
        <taxon>Littorinidae</taxon>
        <taxon>Littorina</taxon>
    </lineage>
</organism>
<dbReference type="GO" id="GO:0044773">
    <property type="term" value="P:mitotic DNA damage checkpoint signaling"/>
    <property type="evidence" value="ECO:0007669"/>
    <property type="project" value="TreeGrafter"/>
</dbReference>
<dbReference type="PROSITE" id="PS50011">
    <property type="entry name" value="PROTEIN_KINASE_DOM"/>
    <property type="match status" value="1"/>
</dbReference>
<sequence length="448" mass="50591">MMANTTNVCFEGMQGTSLSPSTEEHFNFLLQAVQAGEAHLQQDNDGKVQIVYENEKRIPLTHVDKSKAHTIQEGKTAEDVRIRVDVCLEMIEAIKETRTPSGVVIDRSKVQTSAQGKYEEGKQFERLQEVLGKGNCAGDIVVVKDNKTGTEHAVKTVMISEFSPDEVRAWVNLGESESFPSLYLFRLIDNKIVLHMEKIEHGVTLDDIINQHMANLWQKAPDLIRPFSLCMFHGLLSAVKEMHDKNWSHCDLHGGNVMMTKDTMTLKMLDFGMAKPLRQGFNFNHDGLKNDILNAIRLFCGLYIGQDFENNFVLEREIKSGTLKKTLLETSGLKESEKDELLQLIAMTYHVTQDPKQAGYGDTTPVLEHIEHTVYPDKMKDVLRKAAAILFPDYYYGARDIDLQARAEVTDGRGDREDEDKVDAFEFDLDAAAAAVPEELLNRLRISL</sequence>
<comment type="caution">
    <text evidence="2">The sequence shown here is derived from an EMBL/GenBank/DDBJ whole genome shotgun (WGS) entry which is preliminary data.</text>
</comment>
<keyword evidence="3" id="KW-1185">Reference proteome</keyword>
<name>A0AAN9AQR6_9CAEN</name>
<dbReference type="InterPro" id="IPR000719">
    <property type="entry name" value="Prot_kinase_dom"/>
</dbReference>
<dbReference type="Proteomes" id="UP001374579">
    <property type="component" value="Unassembled WGS sequence"/>
</dbReference>
<dbReference type="GO" id="GO:0005634">
    <property type="term" value="C:nucleus"/>
    <property type="evidence" value="ECO:0007669"/>
    <property type="project" value="TreeGrafter"/>
</dbReference>
<dbReference type="Pfam" id="PF00069">
    <property type="entry name" value="Pkinase"/>
    <property type="match status" value="1"/>
</dbReference>
<dbReference type="SUPFAM" id="SSF56112">
    <property type="entry name" value="Protein kinase-like (PK-like)"/>
    <property type="match status" value="1"/>
</dbReference>
<dbReference type="GO" id="GO:0005524">
    <property type="term" value="F:ATP binding"/>
    <property type="evidence" value="ECO:0007669"/>
    <property type="project" value="InterPro"/>
</dbReference>